<proteinExistence type="predicted"/>
<reference evidence="2" key="1">
    <citation type="submission" date="2020-05" db="EMBL/GenBank/DDBJ databases">
        <authorList>
            <person name="Chiriac C."/>
            <person name="Salcher M."/>
            <person name="Ghai R."/>
            <person name="Kavagutti S V."/>
        </authorList>
    </citation>
    <scope>NUCLEOTIDE SEQUENCE</scope>
</reference>
<dbReference type="InterPro" id="IPR050922">
    <property type="entry name" value="LytR/CpsA/Psr_CW_biosynth"/>
</dbReference>
<evidence type="ECO:0000259" key="1">
    <source>
        <dbReference type="Pfam" id="PF03816"/>
    </source>
</evidence>
<dbReference type="AlphaFoldDB" id="A0A6J6VGL2"/>
<organism evidence="2">
    <name type="scientific">freshwater metagenome</name>
    <dbReference type="NCBI Taxonomy" id="449393"/>
    <lineage>
        <taxon>unclassified sequences</taxon>
        <taxon>metagenomes</taxon>
        <taxon>ecological metagenomes</taxon>
    </lineage>
</organism>
<dbReference type="Gene3D" id="3.40.630.190">
    <property type="entry name" value="LCP protein"/>
    <property type="match status" value="1"/>
</dbReference>
<dbReference type="InterPro" id="IPR004474">
    <property type="entry name" value="LytR_CpsA_psr"/>
</dbReference>
<accession>A0A6J6VGL2</accession>
<dbReference type="NCBIfam" id="TIGR00350">
    <property type="entry name" value="lytR_cpsA_psr"/>
    <property type="match status" value="1"/>
</dbReference>
<dbReference type="EMBL" id="CAEZZU010000015">
    <property type="protein sequence ID" value="CAB4770183.1"/>
    <property type="molecule type" value="Genomic_DNA"/>
</dbReference>
<dbReference type="Pfam" id="PF03816">
    <property type="entry name" value="LytR_cpsA_psr"/>
    <property type="match status" value="1"/>
</dbReference>
<feature type="domain" description="Cell envelope-related transcriptional attenuator" evidence="1">
    <location>
        <begin position="88"/>
        <end position="230"/>
    </location>
</feature>
<gene>
    <name evidence="2" type="ORF">UFOPK2925_00224</name>
</gene>
<name>A0A6J6VGL2_9ZZZZ</name>
<protein>
    <submittedName>
        <fullName evidence="2">Unannotated protein</fullName>
    </submittedName>
</protein>
<dbReference type="PANTHER" id="PTHR33392">
    <property type="entry name" value="POLYISOPRENYL-TEICHOIC ACID--PEPTIDOGLYCAN TEICHOIC ACID TRANSFERASE TAGU"/>
    <property type="match status" value="1"/>
</dbReference>
<sequence length="315" mass="32955">MLTTGITFKRFIKRAISAASIVLLAIAMGTGGLAAWWLKTGRMPIAAGATYVTVTKTASADTTPVPGIAPIFVLVVGSDARSGETVARGDAIHLVGVNPQSGQATMLDIPRDTGAKIPGHGTDKINAAMSAGGPQLLADTVGNLVGVKVSFVVTTDFDGFIGMVNDLGGVDVNVISRNVDREYSGANFEIGTTHMNGTQALAFSRNRHGFPSGDLKRSENQGYFILQTLGQLRANNPGPTATLGLLGNLGRHAHLVNMGWADAYRLGRLGLSLDPQNVRNLVIPVGSGVGSRLALLGTARDLFNDFADDAVLQRH</sequence>
<evidence type="ECO:0000313" key="2">
    <source>
        <dbReference type="EMBL" id="CAB4770183.1"/>
    </source>
</evidence>
<dbReference type="PANTHER" id="PTHR33392:SF6">
    <property type="entry name" value="POLYISOPRENYL-TEICHOIC ACID--PEPTIDOGLYCAN TEICHOIC ACID TRANSFERASE TAGU"/>
    <property type="match status" value="1"/>
</dbReference>